<evidence type="ECO:0000313" key="3">
    <source>
        <dbReference type="Proteomes" id="UP000727056"/>
    </source>
</evidence>
<dbReference type="EMBL" id="JAAVJC010000097">
    <property type="protein sequence ID" value="NJQ15838.1"/>
    <property type="molecule type" value="Genomic_DNA"/>
</dbReference>
<organism evidence="2 3">
    <name type="scientific">Streptomyces bohaiensis</name>
    <dbReference type="NCBI Taxonomy" id="1431344"/>
    <lineage>
        <taxon>Bacteria</taxon>
        <taxon>Bacillati</taxon>
        <taxon>Actinomycetota</taxon>
        <taxon>Actinomycetes</taxon>
        <taxon>Kitasatosporales</taxon>
        <taxon>Streptomycetaceae</taxon>
        <taxon>Streptomyces</taxon>
    </lineage>
</organism>
<keyword evidence="1" id="KW-0732">Signal</keyword>
<comment type="caution">
    <text evidence="2">The sequence shown here is derived from an EMBL/GenBank/DDBJ whole genome shotgun (WGS) entry which is preliminary data.</text>
</comment>
<sequence>MTQRTGTLVTFAALAAVLAGGLMSAGTAAATPTERQAAPVSEDATARSVNNLGLSTAQARGIQCFLRDSYNYTGALDGLLGPQSWRAMQRHLQRFGYNDAIDGIVGPNTIRALQRQLRYWGYRDGADGIAGPNTQAAFKRWGDHEAARC</sequence>
<reference evidence="2 3" key="1">
    <citation type="submission" date="2020-03" db="EMBL/GenBank/DDBJ databases">
        <title>Draft genome of Streptomyces sp. ventii, isolated from the Axial Seamount in the Pacific Ocean, and resequencing of the two type strains Streptomyces lonarensis strain NCL 716 and Streptomyces bohaiensis strain 11A07.</title>
        <authorList>
            <person name="Loughran R.M."/>
            <person name="Pfannmuller K.M."/>
            <person name="Wasson B.J."/>
            <person name="Deadmond M.C."/>
            <person name="Paddock B.E."/>
            <person name="Koyack M.J."/>
            <person name="Gallegos D.A."/>
            <person name="Mitchell E.A."/>
            <person name="Ushijima B."/>
            <person name="Saw J.H."/>
            <person name="Mcphail K.L."/>
            <person name="Videau P."/>
        </authorList>
    </citation>
    <scope>NUCLEOTIDE SEQUENCE [LARGE SCALE GENOMIC DNA]</scope>
    <source>
        <strain evidence="2 3">11A07</strain>
    </source>
</reference>
<dbReference type="Proteomes" id="UP000727056">
    <property type="component" value="Unassembled WGS sequence"/>
</dbReference>
<proteinExistence type="predicted"/>
<protein>
    <submittedName>
        <fullName evidence="2">Peptidoglycan-binding protein</fullName>
    </submittedName>
</protein>
<evidence type="ECO:0000256" key="1">
    <source>
        <dbReference type="SAM" id="SignalP"/>
    </source>
</evidence>
<evidence type="ECO:0000313" key="2">
    <source>
        <dbReference type="EMBL" id="NJQ15838.1"/>
    </source>
</evidence>
<name>A0ABX1CD54_9ACTN</name>
<dbReference type="Gene3D" id="1.10.101.10">
    <property type="entry name" value="PGBD-like superfamily/PGBD"/>
    <property type="match status" value="1"/>
</dbReference>
<gene>
    <name evidence="2" type="ORF">HCN52_12970</name>
</gene>
<dbReference type="InterPro" id="IPR036366">
    <property type="entry name" value="PGBDSf"/>
</dbReference>
<dbReference type="RefSeq" id="WP_168088594.1">
    <property type="nucleotide sequence ID" value="NZ_BHZH01000045.1"/>
</dbReference>
<keyword evidence="3" id="KW-1185">Reference proteome</keyword>
<dbReference type="SUPFAM" id="SSF47090">
    <property type="entry name" value="PGBD-like"/>
    <property type="match status" value="1"/>
</dbReference>
<accession>A0ABX1CD54</accession>
<feature type="signal peptide" evidence="1">
    <location>
        <begin position="1"/>
        <end position="30"/>
    </location>
</feature>
<feature type="chain" id="PRO_5045617999" evidence="1">
    <location>
        <begin position="31"/>
        <end position="149"/>
    </location>
</feature>
<dbReference type="InterPro" id="IPR036365">
    <property type="entry name" value="PGBD-like_sf"/>
</dbReference>